<sequence length="805" mass="90421">MEELQDAIEDAQYVNAINTQEDGPRPVLAWEQPTTPEAMDAWCAKKKWDLDSLLESAIAFFLFSHFLKTKHSDYLRINFCEDVLRFKKMRGRTRRKQAEFIMENYMNAGSKKKKNTPGMTKTAFSATSSVLRDLDSSNHSSDHGGAGEKVSRNSAASESNGEINDSRTEDNMPPRTEIEECDLERKAPNSRANAYLKEDGSFKIYCDYPKCAQTKVGIRDAILEDLIDDWKEWEEQERKLAAIQPPPAKRQTSAGDNSLGGPGKHGSNHSKGGTPRKPSSSGSKGSKDEGAATTESATKRVSLEGSDNNKVAADAASGELPATTGDNGTVASTVTPPPEQPKEDASIASQSSKTLEKTISGMSLEEFGEATTSMRVLTQKFKSQKDALHDALFDKAETVVMESLRREYWQDFLQSEEFQKCRNFLWYQDRPTVPDDFYIMRVLGRGGFGLVNACKKGTSGKLYAMKMMNKRRIKMKKSEQLAKNEREAMAAVESNFVVNLKYSFHSKEDVYLILDLMTGGDLGFHLHQKGRFPKREVQYYAARIMLGLQALHDKGYVYRDLKPENCLMGDDGRVKITDLGLATKITPTLHGAAGTRGYWAPEMLRRDRRGKRMPYGHTVDWFSFGCCVTEFICGANPFRSEAALNFGLAKGKQTKEKAIDCATLEMEPEFPKEFFEPDAKDLCMRLLEKDENVRLGTGGCEEIMAHPYFKNVNWEAIISDRKRPPFVPAKDVNAASQSEIGNFVEDKTYQETVLDERDEAFYRNWAWTNPRAYATEVIEFLIYERETGEPLLPIAQNAGCCCVVL</sequence>
<feature type="domain" description="AGC-kinase C-terminal" evidence="10">
    <location>
        <begin position="710"/>
        <end position="777"/>
    </location>
</feature>
<name>A0A7S2YEW8_9STRA</name>
<evidence type="ECO:0000256" key="4">
    <source>
        <dbReference type="ARBA" id="ARBA00022777"/>
    </source>
</evidence>
<feature type="compositionally biased region" description="Basic and acidic residues" evidence="7">
    <location>
        <begin position="135"/>
        <end position="151"/>
    </location>
</feature>
<dbReference type="InterPro" id="IPR017441">
    <property type="entry name" value="Protein_kinase_ATP_BS"/>
</dbReference>
<dbReference type="GO" id="GO:0005524">
    <property type="term" value="F:ATP binding"/>
    <property type="evidence" value="ECO:0007669"/>
    <property type="project" value="UniProtKB-UniRule"/>
</dbReference>
<dbReference type="SMART" id="SM00315">
    <property type="entry name" value="RGS"/>
    <property type="match status" value="1"/>
</dbReference>
<evidence type="ECO:0000256" key="2">
    <source>
        <dbReference type="ARBA" id="ARBA00022679"/>
    </source>
</evidence>
<dbReference type="InterPro" id="IPR044926">
    <property type="entry name" value="RGS_subdomain_2"/>
</dbReference>
<dbReference type="InterPro" id="IPR000719">
    <property type="entry name" value="Prot_kinase_dom"/>
</dbReference>
<evidence type="ECO:0000259" key="9">
    <source>
        <dbReference type="PROSITE" id="PS50132"/>
    </source>
</evidence>
<keyword evidence="1" id="KW-0723">Serine/threonine-protein kinase</keyword>
<dbReference type="InterPro" id="IPR016137">
    <property type="entry name" value="RGS"/>
</dbReference>
<evidence type="ECO:0000256" key="7">
    <source>
        <dbReference type="SAM" id="MobiDB-lite"/>
    </source>
</evidence>
<feature type="compositionally biased region" description="Basic and acidic residues" evidence="7">
    <location>
        <begin position="164"/>
        <end position="185"/>
    </location>
</feature>
<keyword evidence="4" id="KW-0418">Kinase</keyword>
<dbReference type="PROSITE" id="PS51285">
    <property type="entry name" value="AGC_KINASE_CTER"/>
    <property type="match status" value="1"/>
</dbReference>
<dbReference type="InterPro" id="IPR000961">
    <property type="entry name" value="AGC-kinase_C"/>
</dbReference>
<feature type="region of interest" description="Disordered" evidence="7">
    <location>
        <begin position="135"/>
        <end position="185"/>
    </location>
</feature>
<feature type="compositionally biased region" description="Polar residues" evidence="7">
    <location>
        <begin position="324"/>
        <end position="334"/>
    </location>
</feature>
<evidence type="ECO:0000313" key="11">
    <source>
        <dbReference type="EMBL" id="CAD9971724.1"/>
    </source>
</evidence>
<accession>A0A7S2YEW8</accession>
<proteinExistence type="predicted"/>
<dbReference type="Gene3D" id="3.30.200.20">
    <property type="entry name" value="Phosphorylase Kinase, domain 1"/>
    <property type="match status" value="1"/>
</dbReference>
<feature type="region of interest" description="Disordered" evidence="7">
    <location>
        <begin position="240"/>
        <end position="355"/>
    </location>
</feature>
<feature type="domain" description="Protein kinase" evidence="8">
    <location>
        <begin position="437"/>
        <end position="709"/>
    </location>
</feature>
<evidence type="ECO:0000256" key="3">
    <source>
        <dbReference type="ARBA" id="ARBA00022741"/>
    </source>
</evidence>
<organism evidence="11">
    <name type="scientific">Entomoneis paludosa</name>
    <dbReference type="NCBI Taxonomy" id="265537"/>
    <lineage>
        <taxon>Eukaryota</taxon>
        <taxon>Sar</taxon>
        <taxon>Stramenopiles</taxon>
        <taxon>Ochrophyta</taxon>
        <taxon>Bacillariophyta</taxon>
        <taxon>Bacillariophyceae</taxon>
        <taxon>Bacillariophycidae</taxon>
        <taxon>Entomoneidaceae</taxon>
        <taxon>Entomoneis</taxon>
    </lineage>
</organism>
<keyword evidence="3 6" id="KW-0547">Nucleotide-binding</keyword>
<dbReference type="InterPro" id="IPR036305">
    <property type="entry name" value="RGS_sf"/>
</dbReference>
<dbReference type="SUPFAM" id="SSF56112">
    <property type="entry name" value="Protein kinase-like (PK-like)"/>
    <property type="match status" value="1"/>
</dbReference>
<evidence type="ECO:0000256" key="5">
    <source>
        <dbReference type="ARBA" id="ARBA00022840"/>
    </source>
</evidence>
<dbReference type="Pfam" id="PF00615">
    <property type="entry name" value="RGS"/>
    <property type="match status" value="1"/>
</dbReference>
<dbReference type="PROSITE" id="PS50011">
    <property type="entry name" value="PROTEIN_KINASE_DOM"/>
    <property type="match status" value="1"/>
</dbReference>
<dbReference type="PANTHER" id="PTHR24355">
    <property type="entry name" value="G PROTEIN-COUPLED RECEPTOR KINASE/RIBOSOMAL PROTEIN S6 KINASE"/>
    <property type="match status" value="1"/>
</dbReference>
<feature type="binding site" evidence="6">
    <location>
        <position position="466"/>
    </location>
    <ligand>
        <name>ATP</name>
        <dbReference type="ChEBI" id="CHEBI:30616"/>
    </ligand>
</feature>
<evidence type="ECO:0000259" key="10">
    <source>
        <dbReference type="PROSITE" id="PS51285"/>
    </source>
</evidence>
<dbReference type="InterPro" id="IPR008271">
    <property type="entry name" value="Ser/Thr_kinase_AS"/>
</dbReference>
<dbReference type="SMART" id="SM00220">
    <property type="entry name" value="S_TKc"/>
    <property type="match status" value="1"/>
</dbReference>
<dbReference type="SUPFAM" id="SSF48097">
    <property type="entry name" value="Regulator of G-protein signaling, RGS"/>
    <property type="match status" value="1"/>
</dbReference>
<dbReference type="AlphaFoldDB" id="A0A7S2YEW8"/>
<feature type="domain" description="RGS" evidence="9">
    <location>
        <begin position="49"/>
        <end position="106"/>
    </location>
</feature>
<evidence type="ECO:0000256" key="6">
    <source>
        <dbReference type="PROSITE-ProRule" id="PRU10141"/>
    </source>
</evidence>
<dbReference type="CDD" id="cd05123">
    <property type="entry name" value="STKc_AGC"/>
    <property type="match status" value="1"/>
</dbReference>
<dbReference type="PANTHER" id="PTHR24355:SF18">
    <property type="entry name" value="G PROTEIN-COUPLED RECEPTOR KINASE"/>
    <property type="match status" value="1"/>
</dbReference>
<feature type="compositionally biased region" description="Low complexity" evidence="7">
    <location>
        <begin position="270"/>
        <end position="284"/>
    </location>
</feature>
<dbReference type="EMBL" id="HBHT01021920">
    <property type="protein sequence ID" value="CAD9971724.1"/>
    <property type="molecule type" value="Transcribed_RNA"/>
</dbReference>
<protein>
    <recommendedName>
        <fullName evidence="12">G protein-coupled receptor kinase</fullName>
    </recommendedName>
</protein>
<dbReference type="PROSITE" id="PS00107">
    <property type="entry name" value="PROTEIN_KINASE_ATP"/>
    <property type="match status" value="1"/>
</dbReference>
<dbReference type="PROSITE" id="PS50132">
    <property type="entry name" value="RGS"/>
    <property type="match status" value="1"/>
</dbReference>
<reference evidence="11" key="1">
    <citation type="submission" date="2021-01" db="EMBL/GenBank/DDBJ databases">
        <authorList>
            <person name="Corre E."/>
            <person name="Pelletier E."/>
            <person name="Niang G."/>
            <person name="Scheremetjew M."/>
            <person name="Finn R."/>
            <person name="Kale V."/>
            <person name="Holt S."/>
            <person name="Cochrane G."/>
            <person name="Meng A."/>
            <person name="Brown T."/>
            <person name="Cohen L."/>
        </authorList>
    </citation>
    <scope>NUCLEOTIDE SEQUENCE</scope>
    <source>
        <strain evidence="11">CCMP125</strain>
    </source>
</reference>
<dbReference type="InterPro" id="IPR011009">
    <property type="entry name" value="Kinase-like_dom_sf"/>
</dbReference>
<dbReference type="Gene3D" id="1.10.167.10">
    <property type="entry name" value="Regulator of G-protein Signalling 4, domain 2"/>
    <property type="match status" value="2"/>
</dbReference>
<dbReference type="Pfam" id="PF00069">
    <property type="entry name" value="Pkinase"/>
    <property type="match status" value="1"/>
</dbReference>
<keyword evidence="5 6" id="KW-0067">ATP-binding</keyword>
<keyword evidence="2" id="KW-0808">Transferase</keyword>
<gene>
    <name evidence="11" type="ORF">APAL1065_LOCUS14686</name>
</gene>
<evidence type="ECO:0000259" key="8">
    <source>
        <dbReference type="PROSITE" id="PS50011"/>
    </source>
</evidence>
<evidence type="ECO:0008006" key="12">
    <source>
        <dbReference type="Google" id="ProtNLM"/>
    </source>
</evidence>
<dbReference type="Gene3D" id="1.10.510.10">
    <property type="entry name" value="Transferase(Phosphotransferase) domain 1"/>
    <property type="match status" value="1"/>
</dbReference>
<dbReference type="PROSITE" id="PS00108">
    <property type="entry name" value="PROTEIN_KINASE_ST"/>
    <property type="match status" value="1"/>
</dbReference>
<feature type="compositionally biased region" description="Polar residues" evidence="7">
    <location>
        <begin position="152"/>
        <end position="163"/>
    </location>
</feature>
<dbReference type="GO" id="GO:0004674">
    <property type="term" value="F:protein serine/threonine kinase activity"/>
    <property type="evidence" value="ECO:0007669"/>
    <property type="project" value="UniProtKB-KW"/>
</dbReference>
<evidence type="ECO:0000256" key="1">
    <source>
        <dbReference type="ARBA" id="ARBA00022527"/>
    </source>
</evidence>
<dbReference type="InterPro" id="IPR045270">
    <property type="entry name" value="STKc_AGC"/>
</dbReference>